<feature type="chain" id="PRO_5020267164" evidence="2">
    <location>
        <begin position="24"/>
        <end position="59"/>
    </location>
</feature>
<feature type="compositionally biased region" description="Polar residues" evidence="1">
    <location>
        <begin position="47"/>
        <end position="59"/>
    </location>
</feature>
<accession>A0A4Q4N3C0</accession>
<evidence type="ECO:0000313" key="4">
    <source>
        <dbReference type="Proteomes" id="UP000291422"/>
    </source>
</evidence>
<evidence type="ECO:0000256" key="1">
    <source>
        <dbReference type="SAM" id="MobiDB-lite"/>
    </source>
</evidence>
<proteinExistence type="predicted"/>
<comment type="caution">
    <text evidence="3">The sequence shown here is derived from an EMBL/GenBank/DDBJ whole genome shotgun (WGS) entry which is preliminary data.</text>
</comment>
<feature type="signal peptide" evidence="2">
    <location>
        <begin position="1"/>
        <end position="23"/>
    </location>
</feature>
<name>A0A4Q4N3C0_ALTAL</name>
<dbReference type="Proteomes" id="UP000291422">
    <property type="component" value="Unassembled WGS sequence"/>
</dbReference>
<gene>
    <name evidence="3" type="ORF">AA0117_g11382</name>
</gene>
<feature type="region of interest" description="Disordered" evidence="1">
    <location>
        <begin position="31"/>
        <end position="59"/>
    </location>
</feature>
<reference evidence="4" key="1">
    <citation type="journal article" date="2019" name="bioRxiv">
        <title>Genomics, evolutionary history and diagnostics of the Alternaria alternata species group including apple and Asian pear pathotypes.</title>
        <authorList>
            <person name="Armitage A.D."/>
            <person name="Cockerton H.M."/>
            <person name="Sreenivasaprasad S."/>
            <person name="Woodhall J.W."/>
            <person name="Lane C.R."/>
            <person name="Harrison R.J."/>
            <person name="Clarkson J.P."/>
        </authorList>
    </citation>
    <scope>NUCLEOTIDE SEQUENCE [LARGE SCALE GENOMIC DNA]</scope>
    <source>
        <strain evidence="4">FERA 1177</strain>
    </source>
</reference>
<organism evidence="3 4">
    <name type="scientific">Alternaria alternata</name>
    <name type="common">Alternaria rot fungus</name>
    <name type="synonym">Torula alternata</name>
    <dbReference type="NCBI Taxonomy" id="5599"/>
    <lineage>
        <taxon>Eukaryota</taxon>
        <taxon>Fungi</taxon>
        <taxon>Dikarya</taxon>
        <taxon>Ascomycota</taxon>
        <taxon>Pezizomycotina</taxon>
        <taxon>Dothideomycetes</taxon>
        <taxon>Pleosporomycetidae</taxon>
        <taxon>Pleosporales</taxon>
        <taxon>Pleosporineae</taxon>
        <taxon>Pleosporaceae</taxon>
        <taxon>Alternaria</taxon>
        <taxon>Alternaria sect. Alternaria</taxon>
        <taxon>Alternaria alternata complex</taxon>
    </lineage>
</organism>
<protein>
    <submittedName>
        <fullName evidence="3">Uncharacterized protein</fullName>
    </submittedName>
</protein>
<dbReference type="AlphaFoldDB" id="A0A4Q4N3C0"/>
<sequence length="59" mass="5927">MLGAISILLNASSIFAYAGVASAQISSSMEDVLPLSPGNDEGDDDSITSSSQVDASSSF</sequence>
<keyword evidence="2" id="KW-0732">Signal</keyword>
<evidence type="ECO:0000313" key="3">
    <source>
        <dbReference type="EMBL" id="RYN68104.1"/>
    </source>
</evidence>
<evidence type="ECO:0000256" key="2">
    <source>
        <dbReference type="SAM" id="SignalP"/>
    </source>
</evidence>
<dbReference type="EMBL" id="PDXD01000051">
    <property type="protein sequence ID" value="RYN68104.1"/>
    <property type="molecule type" value="Genomic_DNA"/>
</dbReference>